<proteinExistence type="predicted"/>
<accession>A0AAV2FVH1</accession>
<organism evidence="3 4">
    <name type="scientific">Linum trigynum</name>
    <dbReference type="NCBI Taxonomy" id="586398"/>
    <lineage>
        <taxon>Eukaryota</taxon>
        <taxon>Viridiplantae</taxon>
        <taxon>Streptophyta</taxon>
        <taxon>Embryophyta</taxon>
        <taxon>Tracheophyta</taxon>
        <taxon>Spermatophyta</taxon>
        <taxon>Magnoliopsida</taxon>
        <taxon>eudicotyledons</taxon>
        <taxon>Gunneridae</taxon>
        <taxon>Pentapetalae</taxon>
        <taxon>rosids</taxon>
        <taxon>fabids</taxon>
        <taxon>Malpighiales</taxon>
        <taxon>Linaceae</taxon>
        <taxon>Linum</taxon>
    </lineage>
</organism>
<protein>
    <recommendedName>
        <fullName evidence="5">Transmembrane protein</fullName>
    </recommendedName>
</protein>
<feature type="compositionally biased region" description="Basic and acidic residues" evidence="1">
    <location>
        <begin position="63"/>
        <end position="72"/>
    </location>
</feature>
<dbReference type="AlphaFoldDB" id="A0AAV2FVH1"/>
<feature type="transmembrane region" description="Helical" evidence="2">
    <location>
        <begin position="6"/>
        <end position="26"/>
    </location>
</feature>
<gene>
    <name evidence="3" type="ORF">LTRI10_LOCUS42348</name>
</gene>
<evidence type="ECO:0000256" key="2">
    <source>
        <dbReference type="SAM" id="Phobius"/>
    </source>
</evidence>
<keyword evidence="2" id="KW-0472">Membrane</keyword>
<reference evidence="3 4" key="1">
    <citation type="submission" date="2024-04" db="EMBL/GenBank/DDBJ databases">
        <authorList>
            <person name="Fracassetti M."/>
        </authorList>
    </citation>
    <scope>NUCLEOTIDE SEQUENCE [LARGE SCALE GENOMIC DNA]</scope>
</reference>
<dbReference type="Proteomes" id="UP001497516">
    <property type="component" value="Chromosome 7"/>
</dbReference>
<dbReference type="EMBL" id="OZ034820">
    <property type="protein sequence ID" value="CAL1402341.1"/>
    <property type="molecule type" value="Genomic_DNA"/>
</dbReference>
<evidence type="ECO:0000313" key="4">
    <source>
        <dbReference type="Proteomes" id="UP001497516"/>
    </source>
</evidence>
<sequence>MGMVVVISLPLILFCILIGVGCYFLGRNKGRQDIRTNPQVFGIPTPPPGLGAHNPASPPPPHTKPDDNLGNV</sequence>
<name>A0AAV2FVH1_9ROSI</name>
<keyword evidence="2" id="KW-1133">Transmembrane helix</keyword>
<evidence type="ECO:0000256" key="1">
    <source>
        <dbReference type="SAM" id="MobiDB-lite"/>
    </source>
</evidence>
<keyword evidence="4" id="KW-1185">Reference proteome</keyword>
<evidence type="ECO:0008006" key="5">
    <source>
        <dbReference type="Google" id="ProtNLM"/>
    </source>
</evidence>
<keyword evidence="2" id="KW-0812">Transmembrane</keyword>
<evidence type="ECO:0000313" key="3">
    <source>
        <dbReference type="EMBL" id="CAL1402341.1"/>
    </source>
</evidence>
<feature type="region of interest" description="Disordered" evidence="1">
    <location>
        <begin position="42"/>
        <end position="72"/>
    </location>
</feature>